<dbReference type="InterPro" id="IPR041569">
    <property type="entry name" value="AAA_lid_3"/>
</dbReference>
<dbReference type="InterPro" id="IPR003959">
    <property type="entry name" value="ATPase_AAA_core"/>
</dbReference>
<dbReference type="PANTHER" id="PTHR22835">
    <property type="entry name" value="ZINC FINGER FYVE DOMAIN CONTAINING PROTEIN"/>
    <property type="match status" value="1"/>
</dbReference>
<dbReference type="Pfam" id="PF17862">
    <property type="entry name" value="AAA_lid_3"/>
    <property type="match status" value="1"/>
</dbReference>
<evidence type="ECO:0000259" key="4">
    <source>
        <dbReference type="Pfam" id="PF17862"/>
    </source>
</evidence>
<keyword evidence="2" id="KW-0547">Nucleotide-binding</keyword>
<dbReference type="FunFam" id="1.10.8.60:FF:000009">
    <property type="entry name" value="26S protease regulatory subunit 6A"/>
    <property type="match status" value="1"/>
</dbReference>
<sequence length="548" mass="59765">MFIGDGAKLVRDAFQLAKEKSPCIIFIDEIDAIGTKRFDSEVSGDREVQRTMLELLNQLDGFSSDDSIKVIAATNRADILDPALMRSGRLDRKIEFPHPTEEARARILQIHSRKMNVHPDVNFEELARSTDDFNGAQLKAVCVEAGMLALRRDATEVNHEDFNEARSAKLPCPGAYLNSARKFSGGRGGVNFAVAGSTALPAEVLSSKNIMNIVTNESLSTQLEWMFSYFNTTCSKDCAKEIKSSLFMVGEIGGNDYNYAFMFNKTTEEISALVPEVVRAIKDAVANAQSLGEFIFKILVNARSAKLPCPGAYLNSARKFSGGRGGVNFAVAGSTALPAEVLSSKNIMNIVTNESLSTQLEWMFSYFNTTCSKDCAQEIKSSLFMVGEIGGNDYNYAFMFNKTTEEISALVPEVVRAIKDAVAVSRSAKLPCPGAYLNSARKFSGGRGGVNFAVAGSTALPAEVLSSKNIMNIVTNESLSTQLEWMFSYFNTTCSKDCAKEIKSSLFMVGEIGGNDYNYAFMFNKTTEEISALVPEVVRAIKDAVAVC</sequence>
<evidence type="ECO:0000256" key="1">
    <source>
        <dbReference type="ARBA" id="ARBA00008668"/>
    </source>
</evidence>
<comment type="caution">
    <text evidence="5">The sequence shown here is derived from an EMBL/GenBank/DDBJ whole genome shotgun (WGS) entry which is preliminary data.</text>
</comment>
<evidence type="ECO:0000313" key="6">
    <source>
        <dbReference type="Proteomes" id="UP000807159"/>
    </source>
</evidence>
<dbReference type="InterPro" id="IPR027417">
    <property type="entry name" value="P-loop_NTPase"/>
</dbReference>
<accession>A0A8T2YQ45</accession>
<dbReference type="PROSITE" id="PS00674">
    <property type="entry name" value="AAA"/>
    <property type="match status" value="1"/>
</dbReference>
<dbReference type="SUPFAM" id="SSF52540">
    <property type="entry name" value="P-loop containing nucleoside triphosphate hydrolases"/>
    <property type="match status" value="1"/>
</dbReference>
<dbReference type="GO" id="GO:0005524">
    <property type="term" value="F:ATP binding"/>
    <property type="evidence" value="ECO:0007669"/>
    <property type="project" value="UniProtKB-KW"/>
</dbReference>
<protein>
    <submittedName>
        <fullName evidence="5">Uncharacterized protein</fullName>
    </submittedName>
</protein>
<dbReference type="EMBL" id="JACEGQ020000005">
    <property type="protein sequence ID" value="KAH8507275.1"/>
    <property type="molecule type" value="Genomic_DNA"/>
</dbReference>
<evidence type="ECO:0000313" key="5">
    <source>
        <dbReference type="EMBL" id="KAH8507275.1"/>
    </source>
</evidence>
<dbReference type="InterPro" id="IPR036514">
    <property type="entry name" value="SGNH_hydro_sf"/>
</dbReference>
<feature type="domain" description="AAA ATPase AAA+ lid" evidence="4">
    <location>
        <begin position="120"/>
        <end position="164"/>
    </location>
</feature>
<dbReference type="Gene3D" id="3.40.50.300">
    <property type="entry name" value="P-loop containing nucleotide triphosphate hydrolases"/>
    <property type="match status" value="1"/>
</dbReference>
<dbReference type="AlphaFoldDB" id="A0A8T2YQ45"/>
<dbReference type="Gene3D" id="3.40.50.1110">
    <property type="entry name" value="SGNH hydrolase"/>
    <property type="match status" value="2"/>
</dbReference>
<dbReference type="InterPro" id="IPR003960">
    <property type="entry name" value="ATPase_AAA_CS"/>
</dbReference>
<keyword evidence="2" id="KW-0067">ATP-binding</keyword>
<gene>
    <name evidence="5" type="ORF">H0E87_009693</name>
</gene>
<dbReference type="Pfam" id="PF00004">
    <property type="entry name" value="AAA"/>
    <property type="match status" value="1"/>
</dbReference>
<comment type="similarity">
    <text evidence="2">Belongs to the AAA ATPase family.</text>
</comment>
<evidence type="ECO:0000256" key="2">
    <source>
        <dbReference type="RuleBase" id="RU003651"/>
    </source>
</evidence>
<feature type="domain" description="ATPase AAA-type core" evidence="3">
    <location>
        <begin position="2"/>
        <end position="97"/>
    </location>
</feature>
<comment type="similarity">
    <text evidence="1">Belongs to the 'GDSL' lipolytic enzyme family.</text>
</comment>
<proteinExistence type="inferred from homology"/>
<dbReference type="Proteomes" id="UP000807159">
    <property type="component" value="Chromosome 5"/>
</dbReference>
<reference evidence="5" key="1">
    <citation type="journal article" date="2021" name="J. Hered.">
        <title>Genome Assembly of Salicaceae Populus deltoides (Eastern Cottonwood) I-69 Based on Nanopore Sequencing and Hi-C Technologies.</title>
        <authorList>
            <person name="Bai S."/>
            <person name="Wu H."/>
            <person name="Zhang J."/>
            <person name="Pan Z."/>
            <person name="Zhao W."/>
            <person name="Li Z."/>
            <person name="Tong C."/>
        </authorList>
    </citation>
    <scope>NUCLEOTIDE SEQUENCE</scope>
    <source>
        <tissue evidence="5">Leaf</tissue>
    </source>
</reference>
<dbReference type="GO" id="GO:0016887">
    <property type="term" value="F:ATP hydrolysis activity"/>
    <property type="evidence" value="ECO:0007669"/>
    <property type="project" value="InterPro"/>
</dbReference>
<dbReference type="Gene3D" id="1.10.8.60">
    <property type="match status" value="1"/>
</dbReference>
<name>A0A8T2YQ45_POPDE</name>
<evidence type="ECO:0000259" key="3">
    <source>
        <dbReference type="Pfam" id="PF00004"/>
    </source>
</evidence>
<keyword evidence="6" id="KW-1185">Reference proteome</keyword>
<dbReference type="PANTHER" id="PTHR22835:SF517">
    <property type="entry name" value="GDSL-LIKE LIPASE_ACYLHYDROLASE FAMILY PROTEIN, EXPRESSED"/>
    <property type="match status" value="1"/>
</dbReference>
<organism evidence="5 6">
    <name type="scientific">Populus deltoides</name>
    <name type="common">Eastern poplar</name>
    <name type="synonym">Eastern cottonwood</name>
    <dbReference type="NCBI Taxonomy" id="3696"/>
    <lineage>
        <taxon>Eukaryota</taxon>
        <taxon>Viridiplantae</taxon>
        <taxon>Streptophyta</taxon>
        <taxon>Embryophyta</taxon>
        <taxon>Tracheophyta</taxon>
        <taxon>Spermatophyta</taxon>
        <taxon>Magnoliopsida</taxon>
        <taxon>eudicotyledons</taxon>
        <taxon>Gunneridae</taxon>
        <taxon>Pentapetalae</taxon>
        <taxon>rosids</taxon>
        <taxon>fabids</taxon>
        <taxon>Malpighiales</taxon>
        <taxon>Salicaceae</taxon>
        <taxon>Saliceae</taxon>
        <taxon>Populus</taxon>
    </lineage>
</organism>